<comment type="caution">
    <text evidence="1">The sequence shown here is derived from an EMBL/GenBank/DDBJ whole genome shotgun (WGS) entry which is preliminary data.</text>
</comment>
<dbReference type="EMBL" id="CM045770">
    <property type="protein sequence ID" value="KAI7991051.1"/>
    <property type="molecule type" value="Genomic_DNA"/>
</dbReference>
<evidence type="ECO:0000313" key="2">
    <source>
        <dbReference type="Proteomes" id="UP001060215"/>
    </source>
</evidence>
<keyword evidence="2" id="KW-1185">Reference proteome</keyword>
<dbReference type="Proteomes" id="UP001060215">
    <property type="component" value="Chromosome 13"/>
</dbReference>
<proteinExistence type="predicted"/>
<evidence type="ECO:0000313" key="1">
    <source>
        <dbReference type="EMBL" id="KAI7991051.1"/>
    </source>
</evidence>
<organism evidence="1 2">
    <name type="scientific">Camellia lanceoleosa</name>
    <dbReference type="NCBI Taxonomy" id="1840588"/>
    <lineage>
        <taxon>Eukaryota</taxon>
        <taxon>Viridiplantae</taxon>
        <taxon>Streptophyta</taxon>
        <taxon>Embryophyta</taxon>
        <taxon>Tracheophyta</taxon>
        <taxon>Spermatophyta</taxon>
        <taxon>Magnoliopsida</taxon>
        <taxon>eudicotyledons</taxon>
        <taxon>Gunneridae</taxon>
        <taxon>Pentapetalae</taxon>
        <taxon>asterids</taxon>
        <taxon>Ericales</taxon>
        <taxon>Theaceae</taxon>
        <taxon>Camellia</taxon>
    </lineage>
</organism>
<name>A0ACC0FSZ3_9ERIC</name>
<sequence length="154" mass="17256">MLLNLRRANALRVRVPILSPLQLYTNSASPIEPLTKPQLKTLVLSQYRHGKFFNLLQNVVASPSLLLSACHNLTPRPSHNNATEPSSSEPLNLNWVSDNFFSVDEIATQLAQNRFDIESCCVAVHSSRNRGLYLGFITEASLWGHDPYQISLID</sequence>
<gene>
    <name evidence="1" type="ORF">LOK49_LG12G02682</name>
</gene>
<reference evidence="1 2" key="1">
    <citation type="journal article" date="2022" name="Plant J.">
        <title>Chromosome-level genome of Camellia lanceoleosa provides a valuable resource for understanding genome evolution and self-incompatibility.</title>
        <authorList>
            <person name="Gong W."/>
            <person name="Xiao S."/>
            <person name="Wang L."/>
            <person name="Liao Z."/>
            <person name="Chang Y."/>
            <person name="Mo W."/>
            <person name="Hu G."/>
            <person name="Li W."/>
            <person name="Zhao G."/>
            <person name="Zhu H."/>
            <person name="Hu X."/>
            <person name="Ji K."/>
            <person name="Xiang X."/>
            <person name="Song Q."/>
            <person name="Yuan D."/>
            <person name="Jin S."/>
            <person name="Zhang L."/>
        </authorList>
    </citation>
    <scope>NUCLEOTIDE SEQUENCE [LARGE SCALE GENOMIC DNA]</scope>
    <source>
        <strain evidence="1">SQ_2022a</strain>
    </source>
</reference>
<protein>
    <submittedName>
        <fullName evidence="1">Uncharacterized protein</fullName>
    </submittedName>
</protein>
<accession>A0ACC0FSZ3</accession>